<name>A0A8K1D9G1_9PASS</name>
<feature type="region of interest" description="Disordered" evidence="1">
    <location>
        <begin position="1"/>
        <end position="77"/>
    </location>
</feature>
<accession>A0A8K1D9G1</accession>
<dbReference type="EMBL" id="SWJQ01001999">
    <property type="protein sequence ID" value="TRZ07061.1"/>
    <property type="molecule type" value="Genomic_DNA"/>
</dbReference>
<dbReference type="Proteomes" id="UP000796761">
    <property type="component" value="Unassembled WGS sequence"/>
</dbReference>
<protein>
    <submittedName>
        <fullName evidence="2">Uncharacterized protein</fullName>
    </submittedName>
</protein>
<gene>
    <name evidence="2" type="ORF">HGM15179_020046</name>
</gene>
<sequence>MPAPPIQPSGGVPVSPTQPPWGVAPSPTQPPWGVAPPLTQPLWVGPGNASPAVPGDITSGSNSRPGDPGIIAASSAPPLPELEQSLEYIPARDARETIRESQSHHPPVEHHDIAAIAALPTALPDPVSVWQKVKQVAIASGDYEGAELTDVPMLRGWEPEDECAGLAWKLLFPRKL</sequence>
<dbReference type="AlphaFoldDB" id="A0A8K1D9G1"/>
<evidence type="ECO:0000256" key="1">
    <source>
        <dbReference type="SAM" id="MobiDB-lite"/>
    </source>
</evidence>
<evidence type="ECO:0000313" key="3">
    <source>
        <dbReference type="Proteomes" id="UP000796761"/>
    </source>
</evidence>
<organism evidence="2 3">
    <name type="scientific">Zosterops borbonicus</name>
    <dbReference type="NCBI Taxonomy" id="364589"/>
    <lineage>
        <taxon>Eukaryota</taxon>
        <taxon>Metazoa</taxon>
        <taxon>Chordata</taxon>
        <taxon>Craniata</taxon>
        <taxon>Vertebrata</taxon>
        <taxon>Euteleostomi</taxon>
        <taxon>Archelosauria</taxon>
        <taxon>Archosauria</taxon>
        <taxon>Dinosauria</taxon>
        <taxon>Saurischia</taxon>
        <taxon>Theropoda</taxon>
        <taxon>Coelurosauria</taxon>
        <taxon>Aves</taxon>
        <taxon>Neognathae</taxon>
        <taxon>Neoaves</taxon>
        <taxon>Telluraves</taxon>
        <taxon>Australaves</taxon>
        <taxon>Passeriformes</taxon>
        <taxon>Sylvioidea</taxon>
        <taxon>Zosteropidae</taxon>
        <taxon>Zosterops</taxon>
    </lineage>
</organism>
<evidence type="ECO:0000313" key="2">
    <source>
        <dbReference type="EMBL" id="TRZ07061.1"/>
    </source>
</evidence>
<comment type="caution">
    <text evidence="2">The sequence shown here is derived from an EMBL/GenBank/DDBJ whole genome shotgun (WGS) entry which is preliminary data.</text>
</comment>
<proteinExistence type="predicted"/>
<keyword evidence="3" id="KW-1185">Reference proteome</keyword>
<reference evidence="2" key="1">
    <citation type="submission" date="2019-04" db="EMBL/GenBank/DDBJ databases">
        <title>Genome assembly of Zosterops borbonicus 15179.</title>
        <authorList>
            <person name="Leroy T."/>
            <person name="Anselmetti Y."/>
            <person name="Tilak M.-K."/>
            <person name="Nabholz B."/>
        </authorList>
    </citation>
    <scope>NUCLEOTIDE SEQUENCE</scope>
    <source>
        <strain evidence="2">HGM_15179</strain>
        <tissue evidence="2">Muscle</tissue>
    </source>
</reference>